<dbReference type="Proteomes" id="UP000716291">
    <property type="component" value="Unassembled WGS sequence"/>
</dbReference>
<comment type="caution">
    <text evidence="1">The sequence shown here is derived from an EMBL/GenBank/DDBJ whole genome shotgun (WGS) entry which is preliminary data.</text>
</comment>
<dbReference type="EMBL" id="JAANQT010013154">
    <property type="protein sequence ID" value="KAG1273346.1"/>
    <property type="molecule type" value="Genomic_DNA"/>
</dbReference>
<sequence length="111" mass="11671">MNRAVTASTTGIEITTTMPVRSPSDTRLTISTMATASATDRRKSSTECETACGMLDTSVKVRPAGNWAFSFSKVVPNDLPRRTTSCPGCMVMPMPRTGAPPARICSPGGSS</sequence>
<evidence type="ECO:0000313" key="2">
    <source>
        <dbReference type="Proteomes" id="UP000716291"/>
    </source>
</evidence>
<keyword evidence="2" id="KW-1185">Reference proteome</keyword>
<protein>
    <submittedName>
        <fullName evidence="1">Uncharacterized protein</fullName>
    </submittedName>
</protein>
<evidence type="ECO:0000313" key="1">
    <source>
        <dbReference type="EMBL" id="KAG1273346.1"/>
    </source>
</evidence>
<gene>
    <name evidence="1" type="ORF">G6F64_015371</name>
</gene>
<dbReference type="AlphaFoldDB" id="A0A9P6WRN7"/>
<proteinExistence type="predicted"/>
<organism evidence="1 2">
    <name type="scientific">Rhizopus oryzae</name>
    <name type="common">Mucormycosis agent</name>
    <name type="synonym">Rhizopus arrhizus var. delemar</name>
    <dbReference type="NCBI Taxonomy" id="64495"/>
    <lineage>
        <taxon>Eukaryota</taxon>
        <taxon>Fungi</taxon>
        <taxon>Fungi incertae sedis</taxon>
        <taxon>Mucoromycota</taxon>
        <taxon>Mucoromycotina</taxon>
        <taxon>Mucoromycetes</taxon>
        <taxon>Mucorales</taxon>
        <taxon>Mucorineae</taxon>
        <taxon>Rhizopodaceae</taxon>
        <taxon>Rhizopus</taxon>
    </lineage>
</organism>
<reference evidence="1" key="1">
    <citation type="journal article" date="2020" name="Microb. Genom.">
        <title>Genetic diversity of clinical and environmental Mucorales isolates obtained from an investigation of mucormycosis cases among solid organ transplant recipients.</title>
        <authorList>
            <person name="Nguyen M.H."/>
            <person name="Kaul D."/>
            <person name="Muto C."/>
            <person name="Cheng S.J."/>
            <person name="Richter R.A."/>
            <person name="Bruno V.M."/>
            <person name="Liu G."/>
            <person name="Beyhan S."/>
            <person name="Sundermann A.J."/>
            <person name="Mounaud S."/>
            <person name="Pasculle A.W."/>
            <person name="Nierman W.C."/>
            <person name="Driscoll E."/>
            <person name="Cumbie R."/>
            <person name="Clancy C.J."/>
            <person name="Dupont C.L."/>
        </authorList>
    </citation>
    <scope>NUCLEOTIDE SEQUENCE</scope>
    <source>
        <strain evidence="1">GL11</strain>
    </source>
</reference>
<accession>A0A9P6WRN7</accession>
<name>A0A9P6WRN7_RHIOR</name>